<dbReference type="PROSITE" id="PS00092">
    <property type="entry name" value="N6_MTASE"/>
    <property type="match status" value="1"/>
</dbReference>
<dbReference type="PANTHER" id="PTHR42933">
    <property type="entry name" value="SLR6095 PROTEIN"/>
    <property type="match status" value="1"/>
</dbReference>
<comment type="catalytic activity">
    <reaction evidence="7">
        <text>a 2'-deoxyadenosine in DNA + S-adenosyl-L-methionine = an N(6)-methyl-2'-deoxyadenosine in DNA + S-adenosyl-L-homocysteine + H(+)</text>
        <dbReference type="Rhea" id="RHEA:15197"/>
        <dbReference type="Rhea" id="RHEA-COMP:12418"/>
        <dbReference type="Rhea" id="RHEA-COMP:12419"/>
        <dbReference type="ChEBI" id="CHEBI:15378"/>
        <dbReference type="ChEBI" id="CHEBI:57856"/>
        <dbReference type="ChEBI" id="CHEBI:59789"/>
        <dbReference type="ChEBI" id="CHEBI:90615"/>
        <dbReference type="ChEBI" id="CHEBI:90616"/>
        <dbReference type="EC" id="2.1.1.72"/>
    </reaction>
</comment>
<comment type="caution">
    <text evidence="10">The sequence shown here is derived from an EMBL/GenBank/DDBJ whole genome shotgun (WGS) entry which is preliminary data.</text>
</comment>
<sequence>MATNISTEQTLTKKVWNLATTLSGQGIGYTDYVTQLTYLLFLKMDAENEELFEEISSIPEGYRWRNLIELDGLDLIEQYEKTLKILSEQDNLIGTIFTKAQNKIDKPVYLKKVISMIDEEQWLVMDGDVKGAIYEGILEKNGQDKKSGAGQYFTPRPLIQAMVDCIKPKIGETVCDPACGTGGFLLAAYDSMKQQSQDKDKREFLNNKTLHGIDNTPLVVTLASMNLYLHGIGTDRSPIACEDSLEKEPDTLVDVILANPPFGTRPAGSVDINRPDFYVETKNNQLNFLQHMMLMLKTGGRAAVVLPDNVLFEGGAGETIRKKLLSDFNLHTILRLPTGIFYAQGVKANVLFFTKGQPTKDIWFYDYRTAVKHTLATNKLQRHHLDDFVACYNANPRAETYNEDTARAGRWRKYTVEDIMAHDKTSLDITWIKAGGEEEHFTLEELMTIITTQASNISKAVAELQKLMDGIKE</sequence>
<reference evidence="10 11" key="1">
    <citation type="submission" date="2018-05" db="EMBL/GenBank/DDBJ databases">
        <title>Genomic Encyclopedia of Type Strains, Phase IV (KMG-IV): sequencing the most valuable type-strain genomes for metagenomic binning, comparative biology and taxonomic classification.</title>
        <authorList>
            <person name="Goeker M."/>
        </authorList>
    </citation>
    <scope>NUCLEOTIDE SEQUENCE [LARGE SCALE GENOMIC DNA]</scope>
    <source>
        <strain evidence="10 11">DSM 100333</strain>
    </source>
</reference>
<evidence type="ECO:0000256" key="6">
    <source>
        <dbReference type="ARBA" id="ARBA00022747"/>
    </source>
</evidence>
<evidence type="ECO:0000256" key="7">
    <source>
        <dbReference type="ARBA" id="ARBA00047942"/>
    </source>
</evidence>
<feature type="domain" description="DNA methylase adenine-specific" evidence="8">
    <location>
        <begin position="127"/>
        <end position="403"/>
    </location>
</feature>
<comment type="similarity">
    <text evidence="1">Belongs to the N(4)/N(6)-methyltransferase family.</text>
</comment>
<dbReference type="Gene3D" id="3.40.50.150">
    <property type="entry name" value="Vaccinia Virus protein VP39"/>
    <property type="match status" value="1"/>
</dbReference>
<dbReference type="OrthoDB" id="9814572at2"/>
<dbReference type="GO" id="GO:0009007">
    <property type="term" value="F:site-specific DNA-methyltransferase (adenine-specific) activity"/>
    <property type="evidence" value="ECO:0007669"/>
    <property type="project" value="UniProtKB-EC"/>
</dbReference>
<evidence type="ECO:0000256" key="5">
    <source>
        <dbReference type="ARBA" id="ARBA00022691"/>
    </source>
</evidence>
<dbReference type="GO" id="GO:0003677">
    <property type="term" value="F:DNA binding"/>
    <property type="evidence" value="ECO:0007669"/>
    <property type="project" value="InterPro"/>
</dbReference>
<evidence type="ECO:0000256" key="2">
    <source>
        <dbReference type="ARBA" id="ARBA00011900"/>
    </source>
</evidence>
<dbReference type="EMBL" id="QENY01000014">
    <property type="protein sequence ID" value="PVX52664.1"/>
    <property type="molecule type" value="Genomic_DNA"/>
</dbReference>
<dbReference type="Gene3D" id="1.20.1260.30">
    <property type="match status" value="1"/>
</dbReference>
<dbReference type="InterPro" id="IPR051537">
    <property type="entry name" value="DNA_Adenine_Mtase"/>
</dbReference>
<dbReference type="GO" id="GO:0032259">
    <property type="term" value="P:methylation"/>
    <property type="evidence" value="ECO:0007669"/>
    <property type="project" value="UniProtKB-KW"/>
</dbReference>
<dbReference type="GO" id="GO:0008170">
    <property type="term" value="F:N-methyltransferase activity"/>
    <property type="evidence" value="ECO:0007669"/>
    <property type="project" value="InterPro"/>
</dbReference>
<dbReference type="EC" id="2.1.1.72" evidence="2"/>
<evidence type="ECO:0000313" key="11">
    <source>
        <dbReference type="Proteomes" id="UP000245870"/>
    </source>
</evidence>
<dbReference type="InterPro" id="IPR003356">
    <property type="entry name" value="DNA_methylase_A-5"/>
</dbReference>
<dbReference type="InterPro" id="IPR038333">
    <property type="entry name" value="T1MK-like_N_sf"/>
</dbReference>
<dbReference type="RefSeq" id="WP_116616800.1">
    <property type="nucleotide sequence ID" value="NZ_QENY01000014.1"/>
</dbReference>
<evidence type="ECO:0000313" key="10">
    <source>
        <dbReference type="EMBL" id="PVX52664.1"/>
    </source>
</evidence>
<keyword evidence="6" id="KW-0680">Restriction system</keyword>
<gene>
    <name evidence="10" type="ORF">C7379_11410</name>
</gene>
<dbReference type="Pfam" id="PF12161">
    <property type="entry name" value="HsdM_N"/>
    <property type="match status" value="1"/>
</dbReference>
<organism evidence="10 11">
    <name type="scientific">Hallella colorans</name>
    <dbReference type="NCBI Taxonomy" id="1703337"/>
    <lineage>
        <taxon>Bacteria</taxon>
        <taxon>Pseudomonadati</taxon>
        <taxon>Bacteroidota</taxon>
        <taxon>Bacteroidia</taxon>
        <taxon>Bacteroidales</taxon>
        <taxon>Prevotellaceae</taxon>
        <taxon>Hallella</taxon>
    </lineage>
</organism>
<dbReference type="Pfam" id="PF02384">
    <property type="entry name" value="N6_Mtase"/>
    <property type="match status" value="1"/>
</dbReference>
<keyword evidence="5" id="KW-0949">S-adenosyl-L-methionine</keyword>
<keyword evidence="11" id="KW-1185">Reference proteome</keyword>
<name>A0A2U0U4X9_9BACT</name>
<evidence type="ECO:0000259" key="8">
    <source>
        <dbReference type="Pfam" id="PF02384"/>
    </source>
</evidence>
<feature type="domain" description="N6 adenine-specific DNA methyltransferase N-terminal" evidence="9">
    <location>
        <begin position="11"/>
        <end position="117"/>
    </location>
</feature>
<protein>
    <recommendedName>
        <fullName evidence="2">site-specific DNA-methyltransferase (adenine-specific)</fullName>
        <ecNumber evidence="2">2.1.1.72</ecNumber>
    </recommendedName>
</protein>
<dbReference type="InterPro" id="IPR002052">
    <property type="entry name" value="DNA_methylase_N6_adenine_CS"/>
</dbReference>
<accession>A0A2U0U4X9</accession>
<evidence type="ECO:0000256" key="1">
    <source>
        <dbReference type="ARBA" id="ARBA00006594"/>
    </source>
</evidence>
<keyword evidence="3" id="KW-0489">Methyltransferase</keyword>
<dbReference type="GO" id="GO:0009307">
    <property type="term" value="P:DNA restriction-modification system"/>
    <property type="evidence" value="ECO:0007669"/>
    <property type="project" value="UniProtKB-KW"/>
</dbReference>
<dbReference type="InterPro" id="IPR029063">
    <property type="entry name" value="SAM-dependent_MTases_sf"/>
</dbReference>
<evidence type="ECO:0000259" key="9">
    <source>
        <dbReference type="Pfam" id="PF12161"/>
    </source>
</evidence>
<evidence type="ECO:0000256" key="4">
    <source>
        <dbReference type="ARBA" id="ARBA00022679"/>
    </source>
</evidence>
<dbReference type="Proteomes" id="UP000245870">
    <property type="component" value="Unassembled WGS sequence"/>
</dbReference>
<dbReference type="PRINTS" id="PR00507">
    <property type="entry name" value="N12N6MTFRASE"/>
</dbReference>
<dbReference type="SUPFAM" id="SSF53335">
    <property type="entry name" value="S-adenosyl-L-methionine-dependent methyltransferases"/>
    <property type="match status" value="1"/>
</dbReference>
<proteinExistence type="inferred from homology"/>
<dbReference type="InterPro" id="IPR022749">
    <property type="entry name" value="D12N6_MeTrfase_N"/>
</dbReference>
<dbReference type="AlphaFoldDB" id="A0A2U0U4X9"/>
<evidence type="ECO:0000256" key="3">
    <source>
        <dbReference type="ARBA" id="ARBA00022603"/>
    </source>
</evidence>
<keyword evidence="4" id="KW-0808">Transferase</keyword>
<dbReference type="PANTHER" id="PTHR42933:SF4">
    <property type="entry name" value="TYPE I RESTRICTION ENZYME ECOKI METHYLASE SUBUNIT"/>
    <property type="match status" value="1"/>
</dbReference>